<dbReference type="Proteomes" id="UP000267821">
    <property type="component" value="Unassembled WGS sequence"/>
</dbReference>
<dbReference type="EMBL" id="ML121692">
    <property type="protein sequence ID" value="RPB18124.1"/>
    <property type="molecule type" value="Genomic_DNA"/>
</dbReference>
<dbReference type="AlphaFoldDB" id="A0A3N4L5D5"/>
<reference evidence="1 2" key="1">
    <citation type="journal article" date="2018" name="Nat. Ecol. Evol.">
        <title>Pezizomycetes genomes reveal the molecular basis of ectomycorrhizal truffle lifestyle.</title>
        <authorList>
            <person name="Murat C."/>
            <person name="Payen T."/>
            <person name="Noel B."/>
            <person name="Kuo A."/>
            <person name="Morin E."/>
            <person name="Chen J."/>
            <person name="Kohler A."/>
            <person name="Krizsan K."/>
            <person name="Balestrini R."/>
            <person name="Da Silva C."/>
            <person name="Montanini B."/>
            <person name="Hainaut M."/>
            <person name="Levati E."/>
            <person name="Barry K.W."/>
            <person name="Belfiori B."/>
            <person name="Cichocki N."/>
            <person name="Clum A."/>
            <person name="Dockter R.B."/>
            <person name="Fauchery L."/>
            <person name="Guy J."/>
            <person name="Iotti M."/>
            <person name="Le Tacon F."/>
            <person name="Lindquist E.A."/>
            <person name="Lipzen A."/>
            <person name="Malagnac F."/>
            <person name="Mello A."/>
            <person name="Molinier V."/>
            <person name="Miyauchi S."/>
            <person name="Poulain J."/>
            <person name="Riccioni C."/>
            <person name="Rubini A."/>
            <person name="Sitrit Y."/>
            <person name="Splivallo R."/>
            <person name="Traeger S."/>
            <person name="Wang M."/>
            <person name="Zifcakova L."/>
            <person name="Wipf D."/>
            <person name="Zambonelli A."/>
            <person name="Paolocci F."/>
            <person name="Nowrousian M."/>
            <person name="Ottonello S."/>
            <person name="Baldrian P."/>
            <person name="Spatafora J.W."/>
            <person name="Henrissat B."/>
            <person name="Nagy L.G."/>
            <person name="Aury J.M."/>
            <person name="Wincker P."/>
            <person name="Grigoriev I.V."/>
            <person name="Bonfante P."/>
            <person name="Martin F.M."/>
        </authorList>
    </citation>
    <scope>NUCLEOTIDE SEQUENCE [LARGE SCALE GENOMIC DNA]</scope>
    <source>
        <strain evidence="1 2">ATCC MYA-4762</strain>
    </source>
</reference>
<protein>
    <submittedName>
        <fullName evidence="1">Uncharacterized protein</fullName>
    </submittedName>
</protein>
<accession>A0A3N4L5D5</accession>
<name>A0A3N4L5D5_9PEZI</name>
<evidence type="ECO:0000313" key="2">
    <source>
        <dbReference type="Proteomes" id="UP000267821"/>
    </source>
</evidence>
<dbReference type="InParanoid" id="A0A3N4L5D5"/>
<organism evidence="1 2">
    <name type="scientific">Terfezia boudieri ATCC MYA-4762</name>
    <dbReference type="NCBI Taxonomy" id="1051890"/>
    <lineage>
        <taxon>Eukaryota</taxon>
        <taxon>Fungi</taxon>
        <taxon>Dikarya</taxon>
        <taxon>Ascomycota</taxon>
        <taxon>Pezizomycotina</taxon>
        <taxon>Pezizomycetes</taxon>
        <taxon>Pezizales</taxon>
        <taxon>Pezizaceae</taxon>
        <taxon>Terfezia</taxon>
    </lineage>
</organism>
<proteinExistence type="predicted"/>
<keyword evidence="2" id="KW-1185">Reference proteome</keyword>
<sequence>MVKEYCARHSIRTWGATSQAEKDALVIAAHGLTGFRPTIRDRLVLGSEFLKKALEALLQDCLKKCSETTKNLAIKRMRKRAQPDVVSNGDDEVPDSEIKPIAVLFWVADPDIWDECARRKIAEIRLITLDGIWDMVKAYVPAGRKVREIIGALADPTPPNLTFPADYMSLNTDAEANPVHLLVILHTLPPRANIPPPGAAYFELEKFAPPTEYNDYAEDSDAIVRNAAGVSRRRIPIRDHTFEERKYELCARIKCQQDIKIAVKAKHQRLFPNAGIIDSSRKIFPRHNAPLGLLTHSSDPSYTWSPLVPQRLPSGISRYNSIDCLLTSIHCHAPPRYPPYYSMSVIRPDAYLQQFLAILLCQMLTIPCW</sequence>
<gene>
    <name evidence="1" type="ORF">L211DRAFT_854441</name>
</gene>
<evidence type="ECO:0000313" key="1">
    <source>
        <dbReference type="EMBL" id="RPB18124.1"/>
    </source>
</evidence>